<organism evidence="3 4">
    <name type="scientific">Paludibaculum fermentans</name>
    <dbReference type="NCBI Taxonomy" id="1473598"/>
    <lineage>
        <taxon>Bacteria</taxon>
        <taxon>Pseudomonadati</taxon>
        <taxon>Acidobacteriota</taxon>
        <taxon>Terriglobia</taxon>
        <taxon>Bryobacterales</taxon>
        <taxon>Bryobacteraceae</taxon>
        <taxon>Paludibaculum</taxon>
    </lineage>
</organism>
<dbReference type="InterPro" id="IPR017853">
    <property type="entry name" value="GH"/>
</dbReference>
<dbReference type="GO" id="GO:0120147">
    <property type="term" value="F:formylglycine-generating oxidase activity"/>
    <property type="evidence" value="ECO:0007669"/>
    <property type="project" value="TreeGrafter"/>
</dbReference>
<gene>
    <name evidence="3" type="ORF">IRI77_36140</name>
</gene>
<dbReference type="Gene3D" id="3.90.1580.10">
    <property type="entry name" value="paralog of FGE (formylglycine-generating enzyme)"/>
    <property type="match status" value="1"/>
</dbReference>
<sequence length="708" mass="80079">MNCHCALGAAGLLGLLMTMTPLEAQDTRYPPDGEILPGPAKPADFADWLGQLKQWRHEKLIRMGYNGSEYARPELLWSQRNFIQPQVMVEDRFLYDPVTRRYTVDRFLDDVTQRYGGIDSILLWPVYPNIGIDIRNQFDLHYDLPGGPAGLRQMVADFHKRGVKVFWPTMPWDTGTREAGMAYWAAAARIAAETGSDGINGDTFHGLPLSYKTAADQAGRPVVLEPETALEADEQLAWNTMSWGYWKYPWVPGVSRYKWLEPRHMVNICARWAKDRNDQLQAAFFNGVGYESWENVWGIWNGITPRDGEALRRVATIERQFASLLVSPEWAPHTPTLQHGIFATKFPGAAGTLYTLVNRNAYDVAGRQLEAPATAGLRFFDVYHGRELQAERDGGRLVLNFEMEALGYGAIYVTAQPDAELPAFLTRMREMSARELRSYAQEWKALGQTRVEIPAARAATASPEGYVKIPAGRFEFQVSGIMIEGGNDVGVDVQYPGEPSARRHHRRMLEMPGFYLMKHPVTNAQFKKFMDATQYHPADDHNFLRDWKNGNYPEGWAQKPVTWVSLEDARAYAAWAGARLPHEWEWQYAAQGTDGRLYPWGAEFDASAVPPKETGRTVRAPSDVGAYPKGASPFGVEEMVGHVWQWTDEYTDEHTRAAVLRGGSYYWPQGSAWYFPNTYKLNEHGKYLLMAPAKDRSGLIGFRCALDL</sequence>
<dbReference type="InterPro" id="IPR005532">
    <property type="entry name" value="SUMF_dom"/>
</dbReference>
<protein>
    <submittedName>
        <fullName evidence="3">SUMF1/EgtB/PvdO family nonheme iron enzyme</fullName>
    </submittedName>
</protein>
<dbReference type="PANTHER" id="PTHR23150">
    <property type="entry name" value="SULFATASE MODIFYING FACTOR 1, 2"/>
    <property type="match status" value="1"/>
</dbReference>
<proteinExistence type="predicted"/>
<feature type="signal peptide" evidence="1">
    <location>
        <begin position="1"/>
        <end position="24"/>
    </location>
</feature>
<keyword evidence="4" id="KW-1185">Reference proteome</keyword>
<keyword evidence="1" id="KW-0732">Signal</keyword>
<dbReference type="SUPFAM" id="SSF51445">
    <property type="entry name" value="(Trans)glycosidases"/>
    <property type="match status" value="1"/>
</dbReference>
<reference evidence="3 4" key="1">
    <citation type="submission" date="2020-10" db="EMBL/GenBank/DDBJ databases">
        <title>Complete genome sequence of Paludibaculum fermentans P105T, a facultatively anaerobic acidobacterium capable of dissimilatory Fe(III) reduction.</title>
        <authorList>
            <person name="Dedysh S.N."/>
            <person name="Beletsky A.V."/>
            <person name="Kulichevskaya I.S."/>
            <person name="Mardanov A.V."/>
            <person name="Ravin N.V."/>
        </authorList>
    </citation>
    <scope>NUCLEOTIDE SEQUENCE [LARGE SCALE GENOMIC DNA]</scope>
    <source>
        <strain evidence="3 4">P105</strain>
    </source>
</reference>
<feature type="domain" description="Sulfatase-modifying factor enzyme-like" evidence="2">
    <location>
        <begin position="481"/>
        <end position="705"/>
    </location>
</feature>
<dbReference type="Proteomes" id="UP000593892">
    <property type="component" value="Chromosome"/>
</dbReference>
<dbReference type="RefSeq" id="WP_194449773.1">
    <property type="nucleotide sequence ID" value="NZ_CP063849.1"/>
</dbReference>
<dbReference type="SUPFAM" id="SSF56436">
    <property type="entry name" value="C-type lectin-like"/>
    <property type="match status" value="1"/>
</dbReference>
<dbReference type="InterPro" id="IPR051043">
    <property type="entry name" value="Sulfatase_Mod_Factor_Kinase"/>
</dbReference>
<evidence type="ECO:0000256" key="1">
    <source>
        <dbReference type="SAM" id="SignalP"/>
    </source>
</evidence>
<dbReference type="KEGG" id="pfer:IRI77_36140"/>
<name>A0A7S7NQZ3_PALFE</name>
<dbReference type="PANTHER" id="PTHR23150:SF19">
    <property type="entry name" value="FORMYLGLYCINE-GENERATING ENZYME"/>
    <property type="match status" value="1"/>
</dbReference>
<dbReference type="Pfam" id="PF03781">
    <property type="entry name" value="FGE-sulfatase"/>
    <property type="match status" value="1"/>
</dbReference>
<evidence type="ECO:0000259" key="2">
    <source>
        <dbReference type="Pfam" id="PF03781"/>
    </source>
</evidence>
<feature type="chain" id="PRO_5032437166" evidence="1">
    <location>
        <begin position="25"/>
        <end position="708"/>
    </location>
</feature>
<dbReference type="EMBL" id="CP063849">
    <property type="protein sequence ID" value="QOY88110.1"/>
    <property type="molecule type" value="Genomic_DNA"/>
</dbReference>
<evidence type="ECO:0000313" key="4">
    <source>
        <dbReference type="Proteomes" id="UP000593892"/>
    </source>
</evidence>
<dbReference type="InterPro" id="IPR016187">
    <property type="entry name" value="CTDL_fold"/>
</dbReference>
<evidence type="ECO:0000313" key="3">
    <source>
        <dbReference type="EMBL" id="QOY88110.1"/>
    </source>
</evidence>
<dbReference type="InterPro" id="IPR042095">
    <property type="entry name" value="SUMF_sf"/>
</dbReference>
<dbReference type="AlphaFoldDB" id="A0A7S7NQZ3"/>
<accession>A0A7S7NQZ3</accession>